<dbReference type="Pfam" id="PF12110">
    <property type="entry name" value="Nup96"/>
    <property type="match status" value="1"/>
</dbReference>
<evidence type="ECO:0000256" key="6">
    <source>
        <dbReference type="ARBA" id="ARBA00023132"/>
    </source>
</evidence>
<keyword evidence="4" id="KW-0653">Protein transport</keyword>
<dbReference type="GO" id="GO:0017056">
    <property type="term" value="F:structural constituent of nuclear pore"/>
    <property type="evidence" value="ECO:0007669"/>
    <property type="project" value="InterPro"/>
</dbReference>
<sequence length="1048" mass="119128">MLNNLHYTICDSQVCKSQNEAISGYCNSMILAQCKRRRMSYSRDIDSLLPTLHSSDYYTKPSFDELAAREIVDAGYCSKVPDFTVGRVGYGNIKFLGNTDVRWLNLDEIVKFEKHSVVVYDNEAQKPPVGQGLNKTAEVTLILQLGKLDLHSLDSARCSGILKKSADRQGAQFISFDLSSGKWIFLVHHFSRFGLEDEEEDDIIMDDANMNSPAEVKESPLHPVGSVLSHSLPAHLGLDPVRMQEMRALMFHTEEEDEELSGSFQKISGYVKEQIKEDSPGSNTKIFGHKTLMQGSSRKEGSKNSPPIRRPPQALLEYNVNKAELSPSMDILLTGQKKGLPFPRLTKVEGFKLEDKHATPLSGGFSKNIVDAALFMGRSFRVGWGPNDILVHSGTPVGSSNSGLSSQINIQKVAIDKAVRDEKDKINEELVDLCFSSPLNLHKLLEHEWYQPELGSCEIKLSRVVCSRVTLPEVCRGYIHIIEKQLDVPGLCSSSRMFLMHQVMVWELIKVLFSERETSGQLDDDGEEMMLDNKDNSLDIDIDIDIEAKPFARRADFSKWLQESVCHRVQDEVSFLDDSSDLEQILVLLSGRQLDEAVELAASRGDVRLSILLSQAGGSMVNRSDMAQQLDLWRMNGMDFKFIENDRLKLYELLAGNIQGAFHASSVDWKRYLGLVMWYQLPPDTSLPVIFQTYQQLLSEDRAPHPVPVYVDEGLLEEALDWNVGDNYDLAYYLMLLHANEEKNFTLLKTMFSAFSSTHDPLDYHMIWHQRAILEAIGAFSSKDLNVLDMSFVNQLLCLGQCHWAIYVVLHMPYYDDAPYIQAKLIKEILCQNCETWSTQESQYQFIEDLGIPSEWIHEALAMYFEYHGGLPEALEHFLKCSNWRKAHSIFMTSVAHCLFLSSQHEEIWRITSFMEEHKSQIADWDLGAGIYVDFYILRSQLQEEDTMSELNPLERKNVDCRSFFDRLSESLLVWGSRLPVDARLTYSKMSEELCDLLVSTPSMDSTWMVRMSCFDTMLSAPIPEDQRSSHLQNALSVFTYLLSEAAT</sequence>
<dbReference type="SUPFAM" id="SSF82215">
    <property type="entry name" value="C-terminal autoproteolytic domain of nucleoporin nup98"/>
    <property type="match status" value="1"/>
</dbReference>
<dbReference type="FunFam" id="3.30.1610.10:FF:000002">
    <property type="entry name" value="nuclear pore complex protein NUP98A"/>
    <property type="match status" value="1"/>
</dbReference>
<evidence type="ECO:0000256" key="8">
    <source>
        <dbReference type="ARBA" id="ARBA00065263"/>
    </source>
</evidence>
<gene>
    <name evidence="11" type="ORF">Cni_G09319</name>
</gene>
<keyword evidence="5" id="KW-0811">Translocation</keyword>
<dbReference type="Proteomes" id="UP001327560">
    <property type="component" value="Chromosome 3"/>
</dbReference>
<dbReference type="InterPro" id="IPR007230">
    <property type="entry name" value="Nup98_auto-Pept-S59_dom"/>
</dbReference>
<evidence type="ECO:0000256" key="4">
    <source>
        <dbReference type="ARBA" id="ARBA00022927"/>
    </source>
</evidence>
<dbReference type="Pfam" id="PF04096">
    <property type="entry name" value="Nucleoporin2"/>
    <property type="match status" value="1"/>
</dbReference>
<evidence type="ECO:0000256" key="9">
    <source>
        <dbReference type="SAM" id="MobiDB-lite"/>
    </source>
</evidence>
<comment type="subunit">
    <text evidence="8">Part of the nuclear pore complex (NPC). The NPC has an eight-fold symmetrical structure comprising a central transport channel and two rings, the cytoplasmic and nuclear rings, to which eight filaments are attached. The cytoplasmic filaments have loose ends, while the nuclear filaments are joined in a distal ring, forming a nuclear basket. NPCs are highly dynamic in configuration and composition, and can be devided in 3 subcomplexes, the NUP62 subcomplex, the NUP107-160 subcomplex and the NUP93 subcomplex, containing approximately 30 different nucleoporin proteins.</text>
</comment>
<evidence type="ECO:0000256" key="5">
    <source>
        <dbReference type="ARBA" id="ARBA00023010"/>
    </source>
</evidence>
<evidence type="ECO:0000256" key="3">
    <source>
        <dbReference type="ARBA" id="ARBA00022816"/>
    </source>
</evidence>
<proteinExistence type="predicted"/>
<dbReference type="GO" id="GO:0048573">
    <property type="term" value="P:photoperiodism, flowering"/>
    <property type="evidence" value="ECO:0007669"/>
    <property type="project" value="UniProtKB-ARBA"/>
</dbReference>
<evidence type="ECO:0000256" key="1">
    <source>
        <dbReference type="ARBA" id="ARBA00004567"/>
    </source>
</evidence>
<accession>A0AAQ3Q6D6</accession>
<dbReference type="FunFam" id="1.25.40.690:FF:000002">
    <property type="entry name" value="Nuclear pore complex protein NUP96"/>
    <property type="match status" value="1"/>
</dbReference>
<dbReference type="Gene3D" id="1.25.40.690">
    <property type="match status" value="1"/>
</dbReference>
<keyword evidence="3" id="KW-0509">mRNA transport</keyword>
<dbReference type="GO" id="GO:0051028">
    <property type="term" value="P:mRNA transport"/>
    <property type="evidence" value="ECO:0007669"/>
    <property type="project" value="UniProtKB-KW"/>
</dbReference>
<evidence type="ECO:0000259" key="10">
    <source>
        <dbReference type="PROSITE" id="PS51434"/>
    </source>
</evidence>
<organism evidence="11 12">
    <name type="scientific">Canna indica</name>
    <name type="common">Indian-shot</name>
    <dbReference type="NCBI Taxonomy" id="4628"/>
    <lineage>
        <taxon>Eukaryota</taxon>
        <taxon>Viridiplantae</taxon>
        <taxon>Streptophyta</taxon>
        <taxon>Embryophyta</taxon>
        <taxon>Tracheophyta</taxon>
        <taxon>Spermatophyta</taxon>
        <taxon>Magnoliopsida</taxon>
        <taxon>Liliopsida</taxon>
        <taxon>Zingiberales</taxon>
        <taxon>Cannaceae</taxon>
        <taxon>Canna</taxon>
    </lineage>
</organism>
<evidence type="ECO:0000313" key="12">
    <source>
        <dbReference type="Proteomes" id="UP001327560"/>
    </source>
</evidence>
<dbReference type="PROSITE" id="PS51434">
    <property type="entry name" value="NUP_C"/>
    <property type="match status" value="1"/>
</dbReference>
<dbReference type="GO" id="GO:0015031">
    <property type="term" value="P:protein transport"/>
    <property type="evidence" value="ECO:0007669"/>
    <property type="project" value="UniProtKB-KW"/>
</dbReference>
<evidence type="ECO:0000313" key="11">
    <source>
        <dbReference type="EMBL" id="WOL00606.1"/>
    </source>
</evidence>
<dbReference type="AlphaFoldDB" id="A0AAQ3Q6D6"/>
<keyword evidence="7" id="KW-0539">Nucleus</keyword>
<name>A0AAQ3Q6D6_9LILI</name>
<comment type="subcellular location">
    <subcellularLocation>
        <location evidence="1">Nucleus</location>
        <location evidence="1">Nuclear pore complex</location>
    </subcellularLocation>
</comment>
<keyword evidence="12" id="KW-1185">Reference proteome</keyword>
<keyword evidence="2" id="KW-0813">Transport</keyword>
<dbReference type="GO" id="GO:0005643">
    <property type="term" value="C:nuclear pore"/>
    <property type="evidence" value="ECO:0007669"/>
    <property type="project" value="UniProtKB-SubCell"/>
</dbReference>
<dbReference type="PANTHER" id="PTHR23198">
    <property type="entry name" value="NUCLEOPORIN"/>
    <property type="match status" value="1"/>
</dbReference>
<evidence type="ECO:0000256" key="7">
    <source>
        <dbReference type="ARBA" id="ARBA00023242"/>
    </source>
</evidence>
<evidence type="ECO:0000256" key="2">
    <source>
        <dbReference type="ARBA" id="ARBA00022448"/>
    </source>
</evidence>
<protein>
    <submittedName>
        <fullName evidence="11">Nuclear pore complex protein</fullName>
    </submittedName>
</protein>
<dbReference type="InterPro" id="IPR037665">
    <property type="entry name" value="Nucleoporin_S59-like"/>
</dbReference>
<dbReference type="PANTHER" id="PTHR23198:SF26">
    <property type="entry name" value="NUCLEAR PORE COMPLEX PROTEIN NUP96"/>
    <property type="match status" value="1"/>
</dbReference>
<dbReference type="EMBL" id="CP136892">
    <property type="protein sequence ID" value="WOL00606.1"/>
    <property type="molecule type" value="Genomic_DNA"/>
</dbReference>
<keyword evidence="6" id="KW-0906">Nuclear pore complex</keyword>
<feature type="domain" description="Peptidase S59" evidence="10">
    <location>
        <begin position="54"/>
        <end position="190"/>
    </location>
</feature>
<reference evidence="11 12" key="1">
    <citation type="submission" date="2023-10" db="EMBL/GenBank/DDBJ databases">
        <title>Chromosome-scale genome assembly provides insights into flower coloration mechanisms of Canna indica.</title>
        <authorList>
            <person name="Li C."/>
        </authorList>
    </citation>
    <scope>NUCLEOTIDE SEQUENCE [LARGE SCALE GENOMIC DNA]</scope>
    <source>
        <tissue evidence="11">Flower</tissue>
    </source>
</reference>
<dbReference type="Gene3D" id="3.30.1610.10">
    <property type="entry name" value="Peptidase S59, nucleoporin"/>
    <property type="match status" value="1"/>
</dbReference>
<feature type="region of interest" description="Disordered" evidence="9">
    <location>
        <begin position="277"/>
        <end position="311"/>
    </location>
</feature>
<dbReference type="InterPro" id="IPR036903">
    <property type="entry name" value="Nup98_auto-Pept-S59_dom_sf"/>
</dbReference>
<dbReference type="InterPro" id="IPR021967">
    <property type="entry name" value="Nup98_C"/>
</dbReference>